<feature type="region of interest" description="Disordered" evidence="1">
    <location>
        <begin position="38"/>
        <end position="62"/>
    </location>
</feature>
<evidence type="ECO:0000313" key="4">
    <source>
        <dbReference type="Proteomes" id="UP001365542"/>
    </source>
</evidence>
<dbReference type="Pfam" id="PF24016">
    <property type="entry name" value="DUF7330"/>
    <property type="match status" value="1"/>
</dbReference>
<accession>A0AAV9X431</accession>
<evidence type="ECO:0000256" key="1">
    <source>
        <dbReference type="SAM" id="MobiDB-lite"/>
    </source>
</evidence>
<comment type="caution">
    <text evidence="3">The sequence shown here is derived from an EMBL/GenBank/DDBJ whole genome shotgun (WGS) entry which is preliminary data.</text>
</comment>
<sequence>MDWNQYHKVMNDIHNNVQNAMRNIPPIPPIPQIPGINWSPECPMASSSAASSSSSRPSIPKLPRDDEILVDVQSQSVKDSYHLKRLITLKSVSGSIKAKIAPSPTPTTELVRTLHTQTVSGSQHITISTSLGPFLMDSSHHTASGSIKVTYPDDWCGTIEITATGGSYEIRSNLEDTVVVRDVVDPSSKERHILALKGNPREGEEFSTMKIVTKTGSVQVNFEKATPLRDLTEDEIRREQEDAMRKNERSGGGPSGGRPNKEQKERQGAPVVRAATTETVQNPPAHMELEQQPQQSPPQSGSSTADMPPSYEQSEEENVRIQVAGRD</sequence>
<feature type="compositionally biased region" description="Low complexity" evidence="1">
    <location>
        <begin position="45"/>
        <end position="55"/>
    </location>
</feature>
<dbReference type="InterPro" id="IPR055754">
    <property type="entry name" value="DUF7330"/>
</dbReference>
<feature type="compositionally biased region" description="Basic and acidic residues" evidence="1">
    <location>
        <begin position="240"/>
        <end position="249"/>
    </location>
</feature>
<evidence type="ECO:0000313" key="3">
    <source>
        <dbReference type="EMBL" id="KAK6533808.1"/>
    </source>
</evidence>
<evidence type="ECO:0000259" key="2">
    <source>
        <dbReference type="Pfam" id="PF24016"/>
    </source>
</evidence>
<dbReference type="EMBL" id="JAVHJO010000011">
    <property type="protein sequence ID" value="KAK6533808.1"/>
    <property type="molecule type" value="Genomic_DNA"/>
</dbReference>
<keyword evidence="4" id="KW-1185">Reference proteome</keyword>
<dbReference type="Proteomes" id="UP001365542">
    <property type="component" value="Unassembled WGS sequence"/>
</dbReference>
<protein>
    <recommendedName>
        <fullName evidence="2">DUF7330 domain-containing protein</fullName>
    </recommendedName>
</protein>
<reference evidence="3 4" key="1">
    <citation type="submission" date="2019-10" db="EMBL/GenBank/DDBJ databases">
        <authorList>
            <person name="Palmer J.M."/>
        </authorList>
    </citation>
    <scope>NUCLEOTIDE SEQUENCE [LARGE SCALE GENOMIC DNA]</scope>
    <source>
        <strain evidence="3 4">TWF694</strain>
    </source>
</reference>
<feature type="region of interest" description="Disordered" evidence="1">
    <location>
        <begin position="240"/>
        <end position="327"/>
    </location>
</feature>
<feature type="compositionally biased region" description="Low complexity" evidence="1">
    <location>
        <begin position="291"/>
        <end position="303"/>
    </location>
</feature>
<feature type="domain" description="DUF7330" evidence="2">
    <location>
        <begin position="85"/>
        <end position="223"/>
    </location>
</feature>
<dbReference type="AlphaFoldDB" id="A0AAV9X431"/>
<organism evidence="3 4">
    <name type="scientific">Orbilia ellipsospora</name>
    <dbReference type="NCBI Taxonomy" id="2528407"/>
    <lineage>
        <taxon>Eukaryota</taxon>
        <taxon>Fungi</taxon>
        <taxon>Dikarya</taxon>
        <taxon>Ascomycota</taxon>
        <taxon>Pezizomycotina</taxon>
        <taxon>Orbiliomycetes</taxon>
        <taxon>Orbiliales</taxon>
        <taxon>Orbiliaceae</taxon>
        <taxon>Orbilia</taxon>
    </lineage>
</organism>
<gene>
    <name evidence="3" type="ORF">TWF694_002737</name>
</gene>
<proteinExistence type="predicted"/>
<name>A0AAV9X431_9PEZI</name>